<organism evidence="1 2">
    <name type="scientific">Veillonella criceti</name>
    <dbReference type="NCBI Taxonomy" id="103891"/>
    <lineage>
        <taxon>Bacteria</taxon>
        <taxon>Bacillati</taxon>
        <taxon>Bacillota</taxon>
        <taxon>Negativicutes</taxon>
        <taxon>Veillonellales</taxon>
        <taxon>Veillonellaceae</taxon>
        <taxon>Veillonella</taxon>
    </lineage>
</organism>
<dbReference type="Proteomes" id="UP000255367">
    <property type="component" value="Unassembled WGS sequence"/>
</dbReference>
<gene>
    <name evidence="1" type="ORF">NCTC12020_00733</name>
</gene>
<sequence>MDGDALESFYENLGFELVEIDDRETLFYQIDDNGDYATITDEDGNVPRSLEEPIIFTLYDENDSFQWSVTVEDSEYFGELFTRVEDTDELLSNLKDIRQENMARYDDSLD</sequence>
<proteinExistence type="predicted"/>
<evidence type="ECO:0000313" key="2">
    <source>
        <dbReference type="Proteomes" id="UP000255367"/>
    </source>
</evidence>
<reference evidence="1 2" key="1">
    <citation type="submission" date="2018-06" db="EMBL/GenBank/DDBJ databases">
        <authorList>
            <consortium name="Pathogen Informatics"/>
            <person name="Doyle S."/>
        </authorList>
    </citation>
    <scope>NUCLEOTIDE SEQUENCE [LARGE SCALE GENOMIC DNA]</scope>
    <source>
        <strain evidence="1 2">NCTC12020</strain>
    </source>
</reference>
<evidence type="ECO:0000313" key="1">
    <source>
        <dbReference type="EMBL" id="SUP41994.1"/>
    </source>
</evidence>
<dbReference type="AlphaFoldDB" id="A0A380NKL7"/>
<dbReference type="RefSeq" id="WP_115309957.1">
    <property type="nucleotide sequence ID" value="NZ_UHIO01000001.1"/>
</dbReference>
<name>A0A380NKL7_9FIRM</name>
<protein>
    <submittedName>
        <fullName evidence="1">Uncharacterized protein</fullName>
    </submittedName>
</protein>
<dbReference type="OrthoDB" id="1629405at2"/>
<accession>A0A380NKL7</accession>
<keyword evidence="2" id="KW-1185">Reference proteome</keyword>
<dbReference type="EMBL" id="UHIO01000001">
    <property type="protein sequence ID" value="SUP41994.1"/>
    <property type="molecule type" value="Genomic_DNA"/>
</dbReference>